<sequence>MGDKKVQWTRTKVHESTHLDAGKGIPESVSKSLRLNQLRQLHKYQSARSRLSFDPIGEVSTTRKTEDWGSLRRTVQQKSIIAELSELLELEEYGFPEDDEVIGEPTKFEAKLDVTALDRYNEDVRRIRKLTIDECRQLPLKYLRSHFKLINTLLLQVDCNSCIHKIRGDADENTLGRVKLVVRSLCRTVYYGTHKAQVLAEGAVILIVWLLNRRATPVPFKVNILQSFAEMIWTSAELKSSVCKYTFK</sequence>
<feature type="compositionally biased region" description="Basic and acidic residues" evidence="1">
    <location>
        <begin position="1"/>
        <end position="21"/>
    </location>
</feature>
<gene>
    <name evidence="2" type="ORF">ODALV1_LOCUS25989</name>
</gene>
<name>A0ABP1RTM0_9HEXA</name>
<organism evidence="2 3">
    <name type="scientific">Orchesella dallaii</name>
    <dbReference type="NCBI Taxonomy" id="48710"/>
    <lineage>
        <taxon>Eukaryota</taxon>
        <taxon>Metazoa</taxon>
        <taxon>Ecdysozoa</taxon>
        <taxon>Arthropoda</taxon>
        <taxon>Hexapoda</taxon>
        <taxon>Collembola</taxon>
        <taxon>Entomobryomorpha</taxon>
        <taxon>Entomobryoidea</taxon>
        <taxon>Orchesellidae</taxon>
        <taxon>Orchesellinae</taxon>
        <taxon>Orchesella</taxon>
    </lineage>
</organism>
<evidence type="ECO:0000313" key="3">
    <source>
        <dbReference type="Proteomes" id="UP001642540"/>
    </source>
</evidence>
<evidence type="ECO:0000313" key="2">
    <source>
        <dbReference type="EMBL" id="CAL8135443.1"/>
    </source>
</evidence>
<protein>
    <submittedName>
        <fullName evidence="2">Uncharacterized protein</fullName>
    </submittedName>
</protein>
<dbReference type="EMBL" id="CAXLJM020000108">
    <property type="protein sequence ID" value="CAL8135443.1"/>
    <property type="molecule type" value="Genomic_DNA"/>
</dbReference>
<feature type="region of interest" description="Disordered" evidence="1">
    <location>
        <begin position="1"/>
        <end position="25"/>
    </location>
</feature>
<comment type="caution">
    <text evidence="2">The sequence shown here is derived from an EMBL/GenBank/DDBJ whole genome shotgun (WGS) entry which is preliminary data.</text>
</comment>
<keyword evidence="3" id="KW-1185">Reference proteome</keyword>
<reference evidence="2 3" key="1">
    <citation type="submission" date="2024-08" db="EMBL/GenBank/DDBJ databases">
        <authorList>
            <person name="Cucini C."/>
            <person name="Frati F."/>
        </authorList>
    </citation>
    <scope>NUCLEOTIDE SEQUENCE [LARGE SCALE GENOMIC DNA]</scope>
</reference>
<dbReference type="Proteomes" id="UP001642540">
    <property type="component" value="Unassembled WGS sequence"/>
</dbReference>
<accession>A0ABP1RTM0</accession>
<evidence type="ECO:0000256" key="1">
    <source>
        <dbReference type="SAM" id="MobiDB-lite"/>
    </source>
</evidence>
<proteinExistence type="predicted"/>